<evidence type="ECO:0000256" key="1">
    <source>
        <dbReference type="ARBA" id="ARBA00023125"/>
    </source>
</evidence>
<evidence type="ECO:0000256" key="2">
    <source>
        <dbReference type="PROSITE-ProRule" id="PRU00335"/>
    </source>
</evidence>
<sequence length="201" mass="21905">MDRKGVGVVVDARILHTTAALREAILRLAADRPVSRITVADVTRAAGINRATFYSHAVSPGSLLADVLTPELDRIRDDDAAARRAAFERGAAPDELEAITRRGIDAVVEHVVSYKEIYGKALPDPEDGSLHRLLVDHFTVSSAQHIRELPAEGRPELLDDVAAGFVAQGFVGAIEAWLAGPRRSRKSLVQTITLSFPAWWR</sequence>
<gene>
    <name evidence="4" type="ORF">NS184_16700</name>
</gene>
<dbReference type="InterPro" id="IPR009057">
    <property type="entry name" value="Homeodomain-like_sf"/>
</dbReference>
<reference evidence="4 5" key="1">
    <citation type="journal article" date="2016" name="Front. Microbiol.">
        <title>Genomic Resource of Rice Seed Associated Bacteria.</title>
        <authorList>
            <person name="Midha S."/>
            <person name="Bansal K."/>
            <person name="Sharma S."/>
            <person name="Kumar N."/>
            <person name="Patil P.P."/>
            <person name="Chaudhry V."/>
            <person name="Patil P.B."/>
        </authorList>
    </citation>
    <scope>NUCLEOTIDE SEQUENCE [LARGE SCALE GENOMIC DNA]</scope>
    <source>
        <strain evidence="4 5">NS184</strain>
    </source>
</reference>
<dbReference type="AlphaFoldDB" id="A0A175RFQ9"/>
<dbReference type="InterPro" id="IPR001647">
    <property type="entry name" value="HTH_TetR"/>
</dbReference>
<feature type="domain" description="HTH tetR-type" evidence="3">
    <location>
        <begin position="15"/>
        <end position="75"/>
    </location>
</feature>
<proteinExistence type="predicted"/>
<name>A0A175RFQ9_9MICO</name>
<dbReference type="PROSITE" id="PS50977">
    <property type="entry name" value="HTH_TETR_2"/>
    <property type="match status" value="1"/>
</dbReference>
<dbReference type="Proteomes" id="UP000078252">
    <property type="component" value="Unassembled WGS sequence"/>
</dbReference>
<dbReference type="GO" id="GO:0003677">
    <property type="term" value="F:DNA binding"/>
    <property type="evidence" value="ECO:0007669"/>
    <property type="project" value="UniProtKB-UniRule"/>
</dbReference>
<dbReference type="EMBL" id="LDQC01000142">
    <property type="protein sequence ID" value="KTR02123.1"/>
    <property type="molecule type" value="Genomic_DNA"/>
</dbReference>
<evidence type="ECO:0000313" key="5">
    <source>
        <dbReference type="Proteomes" id="UP000078252"/>
    </source>
</evidence>
<dbReference type="STRING" id="33881.NS184_16700"/>
<comment type="caution">
    <text evidence="4">The sequence shown here is derived from an EMBL/GenBank/DDBJ whole genome shotgun (WGS) entry which is preliminary data.</text>
</comment>
<protein>
    <recommendedName>
        <fullName evidence="3">HTH tetR-type domain-containing protein</fullName>
    </recommendedName>
</protein>
<feature type="DNA-binding region" description="H-T-H motif" evidence="2">
    <location>
        <begin position="38"/>
        <end position="57"/>
    </location>
</feature>
<evidence type="ECO:0000259" key="3">
    <source>
        <dbReference type="PROSITE" id="PS50977"/>
    </source>
</evidence>
<organism evidence="4 5">
    <name type="scientific">Curtobacterium luteum</name>
    <dbReference type="NCBI Taxonomy" id="33881"/>
    <lineage>
        <taxon>Bacteria</taxon>
        <taxon>Bacillati</taxon>
        <taxon>Actinomycetota</taxon>
        <taxon>Actinomycetes</taxon>
        <taxon>Micrococcales</taxon>
        <taxon>Microbacteriaceae</taxon>
        <taxon>Curtobacterium</taxon>
    </lineage>
</organism>
<dbReference type="PATRIC" id="fig|33881.3.peg.460"/>
<keyword evidence="1 2" id="KW-0238">DNA-binding</keyword>
<accession>A0A175RFQ9</accession>
<evidence type="ECO:0000313" key="4">
    <source>
        <dbReference type="EMBL" id="KTR02123.1"/>
    </source>
</evidence>
<dbReference type="Pfam" id="PF00440">
    <property type="entry name" value="TetR_N"/>
    <property type="match status" value="1"/>
</dbReference>
<dbReference type="Gene3D" id="1.10.357.10">
    <property type="entry name" value="Tetracycline Repressor, domain 2"/>
    <property type="match status" value="1"/>
</dbReference>
<dbReference type="SUPFAM" id="SSF46689">
    <property type="entry name" value="Homeodomain-like"/>
    <property type="match status" value="1"/>
</dbReference>